<dbReference type="PANTHER" id="PTHR12149">
    <property type="entry name" value="FRUCTOSAMINE 3 KINASE-RELATED PROTEIN"/>
    <property type="match status" value="1"/>
</dbReference>
<dbReference type="EC" id="2.7.1.172" evidence="1"/>
<reference evidence="4" key="1">
    <citation type="submission" date="2020-06" db="EMBL/GenBank/DDBJ databases">
        <title>Draft genome sequences of strains closely related to Aspergillus parafelis and Aspergillus hiratsukae.</title>
        <authorList>
            <person name="Dos Santos R.A.C."/>
            <person name="Rivero-Menendez O."/>
            <person name="Steenwyk J.L."/>
            <person name="Mead M.E."/>
            <person name="Goldman G.H."/>
            <person name="Alastruey-Izquierdo A."/>
            <person name="Rokas A."/>
        </authorList>
    </citation>
    <scope>NUCLEOTIDE SEQUENCE</scope>
    <source>
        <strain evidence="4">CNM-CM5623</strain>
    </source>
</reference>
<dbReference type="PANTHER" id="PTHR12149:SF8">
    <property type="entry name" value="PROTEIN-RIBULOSAMINE 3-KINASE"/>
    <property type="match status" value="1"/>
</dbReference>
<comment type="caution">
    <text evidence="4">The sequence shown here is derived from an EMBL/GenBank/DDBJ whole genome shotgun (WGS) entry which is preliminary data.</text>
</comment>
<dbReference type="GO" id="GO:0006139">
    <property type="term" value="P:nucleobase-containing compound metabolic process"/>
    <property type="evidence" value="ECO:0007669"/>
    <property type="project" value="UniProtKB-ARBA"/>
</dbReference>
<dbReference type="InterPro" id="IPR002125">
    <property type="entry name" value="CMP_dCMP_dom"/>
</dbReference>
<dbReference type="Gene3D" id="3.40.140.10">
    <property type="entry name" value="Cytidine Deaminase, domain 2"/>
    <property type="match status" value="1"/>
</dbReference>
<evidence type="ECO:0000259" key="3">
    <source>
        <dbReference type="PROSITE" id="PS51747"/>
    </source>
</evidence>
<dbReference type="PROSITE" id="PS51747">
    <property type="entry name" value="CYT_DCMP_DEAMINASES_2"/>
    <property type="match status" value="1"/>
</dbReference>
<dbReference type="Pfam" id="PF18785">
    <property type="entry name" value="Inv-AAD"/>
    <property type="match status" value="1"/>
</dbReference>
<evidence type="ECO:0000313" key="4">
    <source>
        <dbReference type="EMBL" id="KAF7156481.1"/>
    </source>
</evidence>
<evidence type="ECO:0000256" key="2">
    <source>
        <dbReference type="ARBA" id="ARBA00048655"/>
    </source>
</evidence>
<protein>
    <recommendedName>
        <fullName evidence="1">protein-ribulosamine 3-kinase</fullName>
        <ecNumber evidence="1">2.7.1.172</ecNumber>
    </recommendedName>
</protein>
<dbReference type="GO" id="GO:0102193">
    <property type="term" value="F:protein-ribulosamine 3-kinase activity"/>
    <property type="evidence" value="ECO:0007669"/>
    <property type="project" value="UniProtKB-EC"/>
</dbReference>
<dbReference type="EMBL" id="JACBAE010001397">
    <property type="protein sequence ID" value="KAF7156481.1"/>
    <property type="molecule type" value="Genomic_DNA"/>
</dbReference>
<dbReference type="Proteomes" id="UP000654922">
    <property type="component" value="Unassembled WGS sequence"/>
</dbReference>
<dbReference type="Pfam" id="PF03881">
    <property type="entry name" value="Fructosamin_kin"/>
    <property type="match status" value="1"/>
</dbReference>
<accession>A0A8H6PKM0</accession>
<sequence>MTAEASHPTIAAGDHKAYMEYALEKARLSPPAPTKFCVGAVLVDADKNEILSTGYSMELPGDRPGDPGNTHAEQCCFIKVAERHNIPEDRLGEVLPKNTVLYTTMEPCNERLSGNRTCVDRILSLKDAVKVVYVGIKEPETFIGQNLGRKKLEDGGVIVEHVEELPKGCRVTSIERHGISFWANTNRLDVELADGTPLSFFIKVLSGETGKNMVHGEYESMKAIYTVSPEFAPKPIAWGSFTNTPDTHFFLCEYREMMNEMPDPHKFAARLAALHQGSVSPTCRFGFHVTTYSGNLPQTNEWEDSWEVFFTKNMRWALDCEIAAKGYDAEFDELVPALFDKVIPRLLRPLETEGRFVKPSLVHGDLWYANSGIDLETNEPLIFDACCFYAHNEYEFGQWRPVCNRFGPEYLAAYHSYVQISAPEEDYDGRLDLYKL</sequence>
<dbReference type="InterPro" id="IPR016477">
    <property type="entry name" value="Fructo-/Ketosamine-3-kinase"/>
</dbReference>
<dbReference type="InterPro" id="IPR011009">
    <property type="entry name" value="Kinase-like_dom_sf"/>
</dbReference>
<evidence type="ECO:0000313" key="5">
    <source>
        <dbReference type="Proteomes" id="UP000654922"/>
    </source>
</evidence>
<organism evidence="4 5">
    <name type="scientific">Aspergillus felis</name>
    <dbReference type="NCBI Taxonomy" id="1287682"/>
    <lineage>
        <taxon>Eukaryota</taxon>
        <taxon>Fungi</taxon>
        <taxon>Dikarya</taxon>
        <taxon>Ascomycota</taxon>
        <taxon>Pezizomycotina</taxon>
        <taxon>Eurotiomycetes</taxon>
        <taxon>Eurotiomycetidae</taxon>
        <taxon>Eurotiales</taxon>
        <taxon>Aspergillaceae</taxon>
        <taxon>Aspergillus</taxon>
        <taxon>Aspergillus subgen. Fumigati</taxon>
    </lineage>
</organism>
<dbReference type="SUPFAM" id="SSF56112">
    <property type="entry name" value="Protein kinase-like (PK-like)"/>
    <property type="match status" value="1"/>
</dbReference>
<feature type="domain" description="CMP/dCMP-type deaminase" evidence="3">
    <location>
        <begin position="13"/>
        <end position="145"/>
    </location>
</feature>
<dbReference type="SUPFAM" id="SSF53927">
    <property type="entry name" value="Cytidine deaminase-like"/>
    <property type="match status" value="1"/>
</dbReference>
<proteinExistence type="predicted"/>
<dbReference type="OrthoDB" id="5772781at2759"/>
<evidence type="ECO:0000256" key="1">
    <source>
        <dbReference type="ARBA" id="ARBA00011961"/>
    </source>
</evidence>
<dbReference type="Gene3D" id="3.90.1200.10">
    <property type="match status" value="1"/>
</dbReference>
<dbReference type="AlphaFoldDB" id="A0A8H6PKM0"/>
<dbReference type="InterPro" id="IPR016193">
    <property type="entry name" value="Cytidine_deaminase-like"/>
</dbReference>
<comment type="catalytic activity">
    <reaction evidence="2">
        <text>N(6)-D-ribulosyl-L-lysyl-[protein] + ATP = N(6)-(3-O-phospho-D-ribulosyl)-L-lysyl-[protein] + ADP + H(+)</text>
        <dbReference type="Rhea" id="RHEA:48432"/>
        <dbReference type="Rhea" id="RHEA-COMP:12103"/>
        <dbReference type="Rhea" id="RHEA-COMP:12104"/>
        <dbReference type="ChEBI" id="CHEBI:15378"/>
        <dbReference type="ChEBI" id="CHEBI:30616"/>
        <dbReference type="ChEBI" id="CHEBI:90418"/>
        <dbReference type="ChEBI" id="CHEBI:90420"/>
        <dbReference type="ChEBI" id="CHEBI:456216"/>
        <dbReference type="EC" id="2.7.1.172"/>
    </reaction>
    <physiologicalReaction direction="left-to-right" evidence="2">
        <dbReference type="Rhea" id="RHEA:48433"/>
    </physiologicalReaction>
</comment>
<gene>
    <name evidence="4" type="ORF">CNMCM5623_010151</name>
</gene>
<name>A0A8H6PKM0_9EURO</name>